<reference evidence="1 2" key="1">
    <citation type="submission" date="2017-08" db="EMBL/GenBank/DDBJ databases">
        <title>Reclassification of Bisgaard taxon 37 and 44.</title>
        <authorList>
            <person name="Christensen H."/>
        </authorList>
    </citation>
    <scope>NUCLEOTIDE SEQUENCE [LARGE SCALE GENOMIC DNA]</scope>
    <source>
        <strain evidence="1 2">EEAB3T1</strain>
    </source>
</reference>
<keyword evidence="2" id="KW-1185">Reference proteome</keyword>
<dbReference type="Proteomes" id="UP000265964">
    <property type="component" value="Unassembled WGS sequence"/>
</dbReference>
<sequence length="132" mass="16119">MKIIKLPLYIQQCFIYQSHREAFKILDNYEEQLRIAFSEIDESEFISFEDSEKMEINYLSEYYNPSVYKEHSPTYYKVEDYPQYTYDYAMYRVGLILQQVYSEFASEAEEMAVEMNCIDWMDCYCDKMYLIN</sequence>
<protein>
    <submittedName>
        <fullName evidence="1">Uncharacterized protein</fullName>
    </submittedName>
</protein>
<dbReference type="AlphaFoldDB" id="A0A3A1Y8L9"/>
<organism evidence="1 2">
    <name type="scientific">Psittacicella gerlachiana</name>
    <dbReference type="NCBI Taxonomy" id="2028574"/>
    <lineage>
        <taxon>Bacteria</taxon>
        <taxon>Pseudomonadati</taxon>
        <taxon>Pseudomonadota</taxon>
        <taxon>Gammaproteobacteria</taxon>
        <taxon>Pasteurellales</taxon>
        <taxon>Psittacicellaceae</taxon>
        <taxon>Psittacicella</taxon>
    </lineage>
</organism>
<name>A0A3A1Y8L9_9GAMM</name>
<evidence type="ECO:0000313" key="1">
    <source>
        <dbReference type="EMBL" id="RIY34653.1"/>
    </source>
</evidence>
<evidence type="ECO:0000313" key="2">
    <source>
        <dbReference type="Proteomes" id="UP000265964"/>
    </source>
</evidence>
<dbReference type="RefSeq" id="WP_119534898.1">
    <property type="nucleotide sequence ID" value="NZ_NRJF01000141.1"/>
</dbReference>
<comment type="caution">
    <text evidence="1">The sequence shown here is derived from an EMBL/GenBank/DDBJ whole genome shotgun (WGS) entry which is preliminary data.</text>
</comment>
<dbReference type="EMBL" id="NRJF01000141">
    <property type="protein sequence ID" value="RIY34653.1"/>
    <property type="molecule type" value="Genomic_DNA"/>
</dbReference>
<gene>
    <name evidence="1" type="ORF">CKF59_05150</name>
</gene>
<proteinExistence type="predicted"/>
<accession>A0A3A1Y8L9</accession>